<accession>A0A5N7APS8</accession>
<dbReference type="AlphaFoldDB" id="A0A5N7APS8"/>
<gene>
    <name evidence="2" type="ORF">BDV26DRAFT_275291</name>
</gene>
<keyword evidence="1" id="KW-1133">Transmembrane helix</keyword>
<feature type="transmembrane region" description="Helical" evidence="1">
    <location>
        <begin position="31"/>
        <end position="50"/>
    </location>
</feature>
<dbReference type="Proteomes" id="UP000326198">
    <property type="component" value="Unassembled WGS sequence"/>
</dbReference>
<sequence length="66" mass="7800">MGKGIYQWWTHIRTVISVPSSETCLITTRHILAYLLVYHLFCISYPTIFIQNPRRTLFSTENRKAL</sequence>
<keyword evidence="3" id="KW-1185">Reference proteome</keyword>
<organism evidence="2 3">
    <name type="scientific">Aspergillus bertholletiae</name>
    <dbReference type="NCBI Taxonomy" id="1226010"/>
    <lineage>
        <taxon>Eukaryota</taxon>
        <taxon>Fungi</taxon>
        <taxon>Dikarya</taxon>
        <taxon>Ascomycota</taxon>
        <taxon>Pezizomycotina</taxon>
        <taxon>Eurotiomycetes</taxon>
        <taxon>Eurotiomycetidae</taxon>
        <taxon>Eurotiales</taxon>
        <taxon>Aspergillaceae</taxon>
        <taxon>Aspergillus</taxon>
        <taxon>Aspergillus subgen. Circumdati</taxon>
    </lineage>
</organism>
<evidence type="ECO:0000313" key="3">
    <source>
        <dbReference type="Proteomes" id="UP000326198"/>
    </source>
</evidence>
<evidence type="ECO:0000313" key="2">
    <source>
        <dbReference type="EMBL" id="KAE8371857.1"/>
    </source>
</evidence>
<protein>
    <submittedName>
        <fullName evidence="2">Uncharacterized protein</fullName>
    </submittedName>
</protein>
<keyword evidence="1" id="KW-0472">Membrane</keyword>
<evidence type="ECO:0000256" key="1">
    <source>
        <dbReference type="SAM" id="Phobius"/>
    </source>
</evidence>
<name>A0A5N7APS8_9EURO</name>
<keyword evidence="1" id="KW-0812">Transmembrane</keyword>
<reference evidence="2 3" key="1">
    <citation type="submission" date="2019-04" db="EMBL/GenBank/DDBJ databases">
        <title>Friends and foes A comparative genomics studyof 23 Aspergillus species from section Flavi.</title>
        <authorList>
            <consortium name="DOE Joint Genome Institute"/>
            <person name="Kjaerbolling I."/>
            <person name="Vesth T."/>
            <person name="Frisvad J.C."/>
            <person name="Nybo J.L."/>
            <person name="Theobald S."/>
            <person name="Kildgaard S."/>
            <person name="Isbrandt T."/>
            <person name="Kuo A."/>
            <person name="Sato A."/>
            <person name="Lyhne E.K."/>
            <person name="Kogle M.E."/>
            <person name="Wiebenga A."/>
            <person name="Kun R.S."/>
            <person name="Lubbers R.J."/>
            <person name="Makela M.R."/>
            <person name="Barry K."/>
            <person name="Chovatia M."/>
            <person name="Clum A."/>
            <person name="Daum C."/>
            <person name="Haridas S."/>
            <person name="He G."/>
            <person name="LaButti K."/>
            <person name="Lipzen A."/>
            <person name="Mondo S."/>
            <person name="Riley R."/>
            <person name="Salamov A."/>
            <person name="Simmons B.A."/>
            <person name="Magnuson J.K."/>
            <person name="Henrissat B."/>
            <person name="Mortensen U.H."/>
            <person name="Larsen T.O."/>
            <person name="Devries R.P."/>
            <person name="Grigoriev I.V."/>
            <person name="Machida M."/>
            <person name="Baker S.E."/>
            <person name="Andersen M.R."/>
        </authorList>
    </citation>
    <scope>NUCLEOTIDE SEQUENCE [LARGE SCALE GENOMIC DNA]</scope>
    <source>
        <strain evidence="2 3">IBT 29228</strain>
    </source>
</reference>
<proteinExistence type="predicted"/>
<dbReference type="EMBL" id="ML736392">
    <property type="protein sequence ID" value="KAE8371857.1"/>
    <property type="molecule type" value="Genomic_DNA"/>
</dbReference>